<evidence type="ECO:0000313" key="11">
    <source>
        <dbReference type="Proteomes" id="UP000191672"/>
    </source>
</evidence>
<dbReference type="SUPFAM" id="SSF53901">
    <property type="entry name" value="Thiolase-like"/>
    <property type="match status" value="1"/>
</dbReference>
<dbReference type="InterPro" id="IPR001227">
    <property type="entry name" value="Ac_transferase_dom_sf"/>
</dbReference>
<dbReference type="InterPro" id="IPR049900">
    <property type="entry name" value="PKS_mFAS_DH"/>
</dbReference>
<dbReference type="InterPro" id="IPR013217">
    <property type="entry name" value="Methyltransf_12"/>
</dbReference>
<dbReference type="Pfam" id="PF21089">
    <property type="entry name" value="PKS_DH_N"/>
    <property type="match status" value="1"/>
</dbReference>
<dbReference type="InterPro" id="IPR014031">
    <property type="entry name" value="Ketoacyl_synth_C"/>
</dbReference>
<dbReference type="SMART" id="SM00827">
    <property type="entry name" value="PKS_AT"/>
    <property type="match status" value="1"/>
</dbReference>
<dbReference type="PROSITE" id="PS52019">
    <property type="entry name" value="PKS_MFAS_DH"/>
    <property type="match status" value="1"/>
</dbReference>
<dbReference type="Gene3D" id="3.30.70.3290">
    <property type="match status" value="1"/>
</dbReference>
<dbReference type="SUPFAM" id="SSF55048">
    <property type="entry name" value="Probable ACP-binding domain of malonyl-CoA ACP transacylase"/>
    <property type="match status" value="1"/>
</dbReference>
<evidence type="ECO:0000256" key="4">
    <source>
        <dbReference type="ARBA" id="ARBA00022679"/>
    </source>
</evidence>
<dbReference type="InterPro" id="IPR050091">
    <property type="entry name" value="PKS_NRPS_Biosynth_Enz"/>
</dbReference>
<dbReference type="Proteomes" id="UP000191672">
    <property type="component" value="Unassembled WGS sequence"/>
</dbReference>
<dbReference type="InterPro" id="IPR029058">
    <property type="entry name" value="AB_hydrolase_fold"/>
</dbReference>
<dbReference type="PANTHER" id="PTHR43775:SF21">
    <property type="entry name" value="NON-REDUCING POLYKETIDE SYNTHASE AUSA-RELATED"/>
    <property type="match status" value="1"/>
</dbReference>
<evidence type="ECO:0000259" key="9">
    <source>
        <dbReference type="PROSITE" id="PS52019"/>
    </source>
</evidence>
<dbReference type="SUPFAM" id="SSF52151">
    <property type="entry name" value="FabD/lysophospholipase-like"/>
    <property type="match status" value="1"/>
</dbReference>
<dbReference type="STRING" id="416450.A0A1V6QD94"/>
<dbReference type="Pfam" id="PF02801">
    <property type="entry name" value="Ketoacyl-synt_C"/>
    <property type="match status" value="1"/>
</dbReference>
<dbReference type="InterPro" id="IPR018201">
    <property type="entry name" value="Ketoacyl_synth_AS"/>
</dbReference>
<dbReference type="SMART" id="SM00825">
    <property type="entry name" value="PKS_KS"/>
    <property type="match status" value="1"/>
</dbReference>
<dbReference type="GO" id="GO:0004312">
    <property type="term" value="F:fatty acid synthase activity"/>
    <property type="evidence" value="ECO:0007669"/>
    <property type="project" value="TreeGrafter"/>
</dbReference>
<dbReference type="InterPro" id="IPR029063">
    <property type="entry name" value="SAM-dependent_MTases_sf"/>
</dbReference>
<dbReference type="GO" id="GO:0016787">
    <property type="term" value="F:hydrolase activity"/>
    <property type="evidence" value="ECO:0007669"/>
    <property type="project" value="InterPro"/>
</dbReference>
<dbReference type="GO" id="GO:0004315">
    <property type="term" value="F:3-oxoacyl-[acyl-carrier-protein] synthase activity"/>
    <property type="evidence" value="ECO:0007669"/>
    <property type="project" value="InterPro"/>
</dbReference>
<dbReference type="InterPro" id="IPR016039">
    <property type="entry name" value="Thiolase-like"/>
</dbReference>
<evidence type="ECO:0000313" key="10">
    <source>
        <dbReference type="EMBL" id="OQD86967.1"/>
    </source>
</evidence>
<dbReference type="InterPro" id="IPR014043">
    <property type="entry name" value="Acyl_transferase_dom"/>
</dbReference>
<dbReference type="GO" id="GO:0008168">
    <property type="term" value="F:methyltransferase activity"/>
    <property type="evidence" value="ECO:0007669"/>
    <property type="project" value="UniProtKB-KW"/>
</dbReference>
<name>A0A1V6QD94_9EURO</name>
<dbReference type="PANTHER" id="PTHR43775">
    <property type="entry name" value="FATTY ACID SYNTHASE"/>
    <property type="match status" value="1"/>
</dbReference>
<dbReference type="PROSITE" id="PS50075">
    <property type="entry name" value="CARRIER"/>
    <property type="match status" value="1"/>
</dbReference>
<dbReference type="InterPro" id="IPR049552">
    <property type="entry name" value="PKS_DH_N"/>
</dbReference>
<keyword evidence="2" id="KW-0596">Phosphopantetheine</keyword>
<proteinExistence type="predicted"/>
<feature type="region of interest" description="N-terminal hotdog fold" evidence="6">
    <location>
        <begin position="1274"/>
        <end position="1411"/>
    </location>
</feature>
<feature type="domain" description="PKS/mFAS DH" evidence="9">
    <location>
        <begin position="1274"/>
        <end position="1590"/>
    </location>
</feature>
<feature type="region of interest" description="C-terminal hotdog fold" evidence="6">
    <location>
        <begin position="1439"/>
        <end position="1590"/>
    </location>
</feature>
<sequence>MQASTDSVGYPVSVLFGPQCSNIDEVSAQISTTLAEDSSLQFISEILQELPSLWADITKALPTLCKVSGDEQIIALVQHLHGSPSPPTGEPKNVILTPLTVISQILDFIKLKELTGEQYIIDAQGFCVGFLAAIVAAFSKDEFQSLTATIIRLAVCIGALVDLDELNYGAYRSIAVRWKQSAACKKFQQVIASHPKAYTSCELDTNSVTVTVPEEDMDALVKDLASHNISAKPISLRGRFHSEAHKVAVQHLVKYFQHDKRLQLPSGGELLLPLRSNVDGNVIDQGDLLTIALESILVMQCKWLPTVANSFYRVREADNAARLLTIGGSSIIPRSVSIQSAPQNGHRDLCQVTNGPSNGLTNGHASSNGVKIAEGLQHTTRNAHRDDPVTPIAIVGMAGRYPQADSVEALWEMLELGRCAVSEMPDDRFKMNELLRQPKGPFFGNYLDDPDAFDHRFFGISAREAEAMDPQQRLLLQVAYNAMESAGYCGISASSLTSDIGCYIGVGSDDYTDNVGSRDSNAFSATGTLQAFNSGRISHYFGWSGPSLIVDTACSSAAVAIHLACKALQAKECSIAMAGGVNVMTSPKVTQNLAAASFLSPTGASRAFDADANGYCRGEGAGLVMLRPLKDALRDHDTVLAVIAGSAVNQGSNCSPITVPVSESQQSLYRKALAAGATSPYEVSYVEAHGTGTQVGDPIEFDSIRQVFGGASRAEELWIGSIKDNIGHTETSSGVAALLKTVMMIQKARIPKQANFSRLNPKIPSSHRENISIPNKSINWESSHHAAMVTNYGAAGSNAAILVKQHRSPSCSLDYVEGGASEVPIFISAKSQESLRAYCEALHRFITERSTHPNESLLQDIAYNLAIKQNRKMDYVTTFSTNANDIPSFLNQLAEVISKNAHTQKKPESPLPVILCFGGQAGNTASISEDLFNSCGHLRIHLMECESTCKALGLPSLFPTIFQHSPIEDLVSLHCILFSIQYASARAWIDSGLKVERIVGHSFGQLTGLCVAGILNLSDAMTLISQRASLIKSSWGLEHGSMLSMKGTHEDVRGLVNDCNNSVDIACFNGPRDLVVAGDEVSIANIETIAAGGSMFIQTKRLRSTHGFHSRLVDGIVSGLTEVAQSLVYREPRIPIEACSELDDWTSVTPTKIVQHSRMPVYFESAVKRAAEKVSGPAIWLEAGSGSPVIPMIRQIIQSSESPEGHVFQSTNLHDSQAQRNIAKATSNLWSKGVEAQFWAFCHHQAPSYKSINLPPYQFAKTKHWIPFDPSAFHPVSPTSLPDNNSGLVKVVEQSSRDTVFSVNVSHPVYRLCAEGHSVVGQHLCPASLYIEIILEAASKVASNGLSGLMPHIQNLSISAPLLLESKGQVCLRLSQTDTHLKWSFSLFTRQMMSDPETHATGEIGLHNVDGASQASSRFRSLDRLITPSRSHAIAMSSDASGLIGLPVYQTFNRVVEYADYFRGVKKVFASGHEATGLVSLQDSPSANGICDPVLVDNFLQVAGIHTNCLSETRGDEVFVCSGIEDIFLSDAFINRDTKSTGTTTTYTSYDRPSKKQFMSDIFVFDSESGKLLLAIMSATFTSVLMSNLSRALNRLNKDAPELVLGSGERKPRLETQVAAMTNSHNLQQGVSVGGGHIDTIREMFHTLLGIPLAELLPSSGLEDIGVDSLMRTEVLAEIKKRFDFNLSVTTLMEVSDIQGLANTIFQDASPQTLPVSAPAEVPIEVPVKQMLSQVSHMNATPATDDSLAELSRDVFAKLKTTTAHSQKTQWTGFCDSVYPQQMALVTAYVVEAFQDMGVPLESVGPGQVIPQLPVLPQHRQVKDQLYSVLEFSKLVQRQGNSILRTERLIPTTPSSVLHEQIVRKYPCHESEHNLLRTTGSQLAKCLTGSADPLALLFQDKQARELIGNVYTHAPMFLSATMHLTQLLRDVLSKADPSREIKILEIGAGTGGTTGFLLGQLADVSGLRFQYTFTDISSSLIALARKKFQKYNFMRYTALNVDQDPPEAMLGQYDVIISSNCVHATPSIARSTKNINSLLRPDGILCLIELTRNLFWFDLVFGLLEGWWMFDDGRQHALASEYAWEKALRQAGYQWVDWSSNSSKESEILRLIVASPANVGPQESTLVTEESVTFAEKDGVQLQADIYYPSEVDTASRSRPIALMIHGGGHVMLSRKDIRPKQTEMLLEAGFLPVSIDYRLCPEVSLLEGPMEDSRDALKWARQVLPGLMLQRPDIKPDGDHVVTVGWSTGGHLAMSLAWTAAEVDIRPPEAILSFYSPTDYEDPFWSQPNLPFGQPAPSTDTYDQWKAVQDKPITAYNPSSSLGGWMNPSDARSRIALYMNWTGQTIPVLLNRQGPTQRNKMSKLEPPSIEDIQAISPLAQIRSHKYQSPTFIIHGTRDDLVPIAQAQRTYDALSAAGLDSEIRVLDAVHLFDIYPDMNQNEEALQAVRDGFAFLKSHVKP</sequence>
<dbReference type="Gene3D" id="3.40.50.1820">
    <property type="entry name" value="alpha/beta hydrolase"/>
    <property type="match status" value="1"/>
</dbReference>
<comment type="caution">
    <text evidence="10">The sequence shown here is derived from an EMBL/GenBank/DDBJ whole genome shotgun (WGS) entry which is preliminary data.</text>
</comment>
<dbReference type="SUPFAM" id="SSF53474">
    <property type="entry name" value="alpha/beta-Hydrolases"/>
    <property type="match status" value="1"/>
</dbReference>
<evidence type="ECO:0000256" key="6">
    <source>
        <dbReference type="PROSITE-ProRule" id="PRU01363"/>
    </source>
</evidence>
<evidence type="ECO:0000256" key="1">
    <source>
        <dbReference type="ARBA" id="ARBA00004721"/>
    </source>
</evidence>
<feature type="domain" description="Ketosynthase family 3 (KS3)" evidence="8">
    <location>
        <begin position="389"/>
        <end position="805"/>
    </location>
</feature>
<reference evidence="11" key="1">
    <citation type="journal article" date="2017" name="Nat. Microbiol.">
        <title>Global analysis of biosynthetic gene clusters reveals vast potential of secondary metabolite production in Penicillium species.</title>
        <authorList>
            <person name="Nielsen J.C."/>
            <person name="Grijseels S."/>
            <person name="Prigent S."/>
            <person name="Ji B."/>
            <person name="Dainat J."/>
            <person name="Nielsen K.F."/>
            <person name="Frisvad J.C."/>
            <person name="Workman M."/>
            <person name="Nielsen J."/>
        </authorList>
    </citation>
    <scope>NUCLEOTIDE SEQUENCE [LARGE SCALE GENOMIC DNA]</scope>
    <source>
        <strain evidence="11">IBT 31811</strain>
    </source>
</reference>
<dbReference type="Pfam" id="PF18558">
    <property type="entry name" value="HTH_51"/>
    <property type="match status" value="1"/>
</dbReference>
<dbReference type="InterPro" id="IPR020841">
    <property type="entry name" value="PKS_Beta-ketoAc_synthase_dom"/>
</dbReference>
<dbReference type="CDD" id="cd00833">
    <property type="entry name" value="PKS"/>
    <property type="match status" value="1"/>
</dbReference>
<dbReference type="EMBL" id="MDYN01000006">
    <property type="protein sequence ID" value="OQD86967.1"/>
    <property type="molecule type" value="Genomic_DNA"/>
</dbReference>
<dbReference type="Gene3D" id="3.40.50.150">
    <property type="entry name" value="Vaccinia Virus protein VP39"/>
    <property type="match status" value="1"/>
</dbReference>
<dbReference type="InterPro" id="IPR016035">
    <property type="entry name" value="Acyl_Trfase/lysoPLipase"/>
</dbReference>
<dbReference type="SUPFAM" id="SSF53335">
    <property type="entry name" value="S-adenosyl-L-methionine-dependent methyltransferases"/>
    <property type="match status" value="1"/>
</dbReference>
<dbReference type="Pfam" id="PF00698">
    <property type="entry name" value="Acyl_transf_1"/>
    <property type="match status" value="1"/>
</dbReference>
<dbReference type="Gene3D" id="1.10.1200.10">
    <property type="entry name" value="ACP-like"/>
    <property type="match status" value="1"/>
</dbReference>
<dbReference type="GO" id="GO:0032259">
    <property type="term" value="P:methylation"/>
    <property type="evidence" value="ECO:0007669"/>
    <property type="project" value="UniProtKB-KW"/>
</dbReference>
<dbReference type="InterPro" id="IPR036736">
    <property type="entry name" value="ACP-like_sf"/>
</dbReference>
<gene>
    <name evidence="10" type="ORF">PENANT_c006G11156</name>
</gene>
<dbReference type="InterPro" id="IPR041068">
    <property type="entry name" value="HTH_51"/>
</dbReference>
<dbReference type="Pfam" id="PF07859">
    <property type="entry name" value="Abhydrolase_3"/>
    <property type="match status" value="1"/>
</dbReference>
<dbReference type="Pfam" id="PF00550">
    <property type="entry name" value="PP-binding"/>
    <property type="match status" value="1"/>
</dbReference>
<comment type="pathway">
    <text evidence="1">Secondary metabolite biosynthesis; terpenoid biosynthesis.</text>
</comment>
<feature type="domain" description="Carrier" evidence="7">
    <location>
        <begin position="1632"/>
        <end position="1709"/>
    </location>
</feature>
<dbReference type="PROSITE" id="PS00606">
    <property type="entry name" value="KS3_1"/>
    <property type="match status" value="1"/>
</dbReference>
<feature type="active site" description="Proton donor; for dehydratase activity" evidence="6">
    <location>
        <position position="1497"/>
    </location>
</feature>
<dbReference type="PROSITE" id="PS52004">
    <property type="entry name" value="KS3_2"/>
    <property type="match status" value="1"/>
</dbReference>
<dbReference type="GO" id="GO:0017000">
    <property type="term" value="P:antibiotic biosynthetic process"/>
    <property type="evidence" value="ECO:0007669"/>
    <property type="project" value="UniProtKB-ARBA"/>
</dbReference>
<accession>A0A1V6QD94</accession>
<dbReference type="SUPFAM" id="SSF47336">
    <property type="entry name" value="ACP-like"/>
    <property type="match status" value="1"/>
</dbReference>
<dbReference type="InterPro" id="IPR014030">
    <property type="entry name" value="Ketoacyl_synth_N"/>
</dbReference>
<dbReference type="Pfam" id="PF08242">
    <property type="entry name" value="Methyltransf_12"/>
    <property type="match status" value="1"/>
</dbReference>
<dbReference type="GO" id="GO:0044550">
    <property type="term" value="P:secondary metabolite biosynthetic process"/>
    <property type="evidence" value="ECO:0007669"/>
    <property type="project" value="TreeGrafter"/>
</dbReference>
<evidence type="ECO:0000259" key="8">
    <source>
        <dbReference type="PROSITE" id="PS52004"/>
    </source>
</evidence>
<dbReference type="Pfam" id="PF14765">
    <property type="entry name" value="PS-DH"/>
    <property type="match status" value="1"/>
</dbReference>
<keyword evidence="4" id="KW-0808">Transferase</keyword>
<keyword evidence="3" id="KW-0597">Phosphoprotein</keyword>
<keyword evidence="5" id="KW-0511">Multifunctional enzyme</keyword>
<dbReference type="GO" id="GO:0006633">
    <property type="term" value="P:fatty acid biosynthetic process"/>
    <property type="evidence" value="ECO:0007669"/>
    <property type="project" value="InterPro"/>
</dbReference>
<keyword evidence="11" id="KW-1185">Reference proteome</keyword>
<dbReference type="InterPro" id="IPR042104">
    <property type="entry name" value="PKS_dehydratase_sf"/>
</dbReference>
<dbReference type="InterPro" id="IPR009081">
    <property type="entry name" value="PP-bd_ACP"/>
</dbReference>
<evidence type="ECO:0000256" key="5">
    <source>
        <dbReference type="ARBA" id="ARBA00023268"/>
    </source>
</evidence>
<organism evidence="10 11">
    <name type="scientific">Penicillium antarcticum</name>
    <dbReference type="NCBI Taxonomy" id="416450"/>
    <lineage>
        <taxon>Eukaryota</taxon>
        <taxon>Fungi</taxon>
        <taxon>Dikarya</taxon>
        <taxon>Ascomycota</taxon>
        <taxon>Pezizomycotina</taxon>
        <taxon>Eurotiomycetes</taxon>
        <taxon>Eurotiomycetidae</taxon>
        <taxon>Eurotiales</taxon>
        <taxon>Aspergillaceae</taxon>
        <taxon>Penicillium</taxon>
    </lineage>
</organism>
<dbReference type="Pfam" id="PF00109">
    <property type="entry name" value="ketoacyl-synt"/>
    <property type="match status" value="1"/>
</dbReference>
<evidence type="ECO:0000256" key="3">
    <source>
        <dbReference type="ARBA" id="ARBA00022553"/>
    </source>
</evidence>
<dbReference type="InterPro" id="IPR016036">
    <property type="entry name" value="Malonyl_transacylase_ACP-bd"/>
</dbReference>
<dbReference type="Gene3D" id="3.40.47.10">
    <property type="match status" value="1"/>
</dbReference>
<dbReference type="InterPro" id="IPR049551">
    <property type="entry name" value="PKS_DH_C"/>
</dbReference>
<evidence type="ECO:0000256" key="2">
    <source>
        <dbReference type="ARBA" id="ARBA00022450"/>
    </source>
</evidence>
<feature type="active site" description="Proton acceptor; for dehydratase activity" evidence="6">
    <location>
        <position position="1317"/>
    </location>
</feature>
<dbReference type="Gene3D" id="3.10.129.110">
    <property type="entry name" value="Polyketide synthase dehydratase"/>
    <property type="match status" value="1"/>
</dbReference>
<protein>
    <submittedName>
        <fullName evidence="10">Uncharacterized protein</fullName>
    </submittedName>
</protein>
<dbReference type="Gene3D" id="3.40.366.10">
    <property type="entry name" value="Malonyl-Coenzyme A Acyl Carrier Protein, domain 2"/>
    <property type="match status" value="2"/>
</dbReference>
<evidence type="ECO:0000259" key="7">
    <source>
        <dbReference type="PROSITE" id="PS50075"/>
    </source>
</evidence>
<dbReference type="InterPro" id="IPR013094">
    <property type="entry name" value="AB_hydrolase_3"/>
</dbReference>